<reference evidence="1 2" key="1">
    <citation type="submission" date="2019-10" db="EMBL/GenBank/DDBJ databases">
        <title>Draft Genome Sequence of the Caffeine Degrading Methylotroph Methylorubrum populi PINKEL.</title>
        <authorList>
            <person name="Dawson S.C."/>
            <person name="Zhang X."/>
            <person name="Wright M.E."/>
            <person name="Sharma G."/>
            <person name="Langner J.T."/>
            <person name="Ditty J.L."/>
            <person name="Subuyuj G.A."/>
        </authorList>
    </citation>
    <scope>NUCLEOTIDE SEQUENCE [LARGE SCALE GENOMIC DNA]</scope>
    <source>
        <strain evidence="1 2">Pinkel</strain>
    </source>
</reference>
<name>A0A833J2K4_9HYPH</name>
<dbReference type="EMBL" id="WEKV01000020">
    <property type="protein sequence ID" value="KAB7782477.1"/>
    <property type="molecule type" value="Genomic_DNA"/>
</dbReference>
<organism evidence="1 2">
    <name type="scientific">Methylorubrum populi</name>
    <dbReference type="NCBI Taxonomy" id="223967"/>
    <lineage>
        <taxon>Bacteria</taxon>
        <taxon>Pseudomonadati</taxon>
        <taxon>Pseudomonadota</taxon>
        <taxon>Alphaproteobacteria</taxon>
        <taxon>Hyphomicrobiales</taxon>
        <taxon>Methylobacteriaceae</taxon>
        <taxon>Methylorubrum</taxon>
    </lineage>
</organism>
<evidence type="ECO:0008006" key="3">
    <source>
        <dbReference type="Google" id="ProtNLM"/>
    </source>
</evidence>
<dbReference type="Proteomes" id="UP000469949">
    <property type="component" value="Unassembled WGS sequence"/>
</dbReference>
<protein>
    <recommendedName>
        <fullName evidence="3">Peptidase</fullName>
    </recommendedName>
</protein>
<comment type="caution">
    <text evidence="1">The sequence shown here is derived from an EMBL/GenBank/DDBJ whole genome shotgun (WGS) entry which is preliminary data.</text>
</comment>
<sequence>MTRGFGAGLLDGLRRLGRRDTREPGPVNHISLGSHCHTAQILKGLGLRTWSAPFDWIFSSPGMVRDCLADDFSALLDRRQYESTPLSERRVPDETRCRHLLYRERHAIPFVFNHHDPATSDEDYRFLAAGVRRLRAALDRPGARNRFYLMTALPTEAATVEAIRDALTARGAARGADNHLTMLHLHQGEQRAATVIAREPHLDWLKLEICSSSIGLRFADPADDAFVKDRMRECGRFPAEP</sequence>
<gene>
    <name evidence="1" type="ORF">F8B43_5232</name>
</gene>
<dbReference type="AlphaFoldDB" id="A0A833J2K4"/>
<dbReference type="RefSeq" id="WP_152278881.1">
    <property type="nucleotide sequence ID" value="NZ_WEKV01000020.1"/>
</dbReference>
<dbReference type="Pfam" id="PF08795">
    <property type="entry name" value="DUF1796"/>
    <property type="match status" value="1"/>
</dbReference>
<evidence type="ECO:0000313" key="2">
    <source>
        <dbReference type="Proteomes" id="UP000469949"/>
    </source>
</evidence>
<proteinExistence type="predicted"/>
<evidence type="ECO:0000313" key="1">
    <source>
        <dbReference type="EMBL" id="KAB7782477.1"/>
    </source>
</evidence>
<accession>A0A833J2K4</accession>
<dbReference type="InterPro" id="IPR014903">
    <property type="entry name" value="DUF1796"/>
</dbReference>